<keyword evidence="15" id="KW-1185">Reference proteome</keyword>
<dbReference type="CDD" id="cd01647">
    <property type="entry name" value="RT_LTR"/>
    <property type="match status" value="1"/>
</dbReference>
<dbReference type="FunFam" id="3.30.70.270:FF:000026">
    <property type="entry name" value="Transposon Ty3-G Gag-Pol polyprotein"/>
    <property type="match status" value="1"/>
</dbReference>
<protein>
    <recommendedName>
        <fullName evidence="1">RNA-directed DNA polymerase</fullName>
        <ecNumber evidence="1">2.7.7.49</ecNumber>
    </recommendedName>
</protein>
<dbReference type="PaxDb" id="67767-A0A0J7K785"/>
<evidence type="ECO:0000313" key="14">
    <source>
        <dbReference type="EMBL" id="KMQ86353.1"/>
    </source>
</evidence>
<evidence type="ECO:0000256" key="7">
    <source>
        <dbReference type="ARBA" id="ARBA00022759"/>
    </source>
</evidence>
<dbReference type="Proteomes" id="UP000036403">
    <property type="component" value="Unassembled WGS sequence"/>
</dbReference>
<dbReference type="Pfam" id="PF17921">
    <property type="entry name" value="Integrase_H2C2"/>
    <property type="match status" value="1"/>
</dbReference>
<keyword evidence="5" id="KW-0540">Nuclease</keyword>
<dbReference type="GO" id="GO:0006508">
    <property type="term" value="P:proteolysis"/>
    <property type="evidence" value="ECO:0007669"/>
    <property type="project" value="UniProtKB-KW"/>
</dbReference>
<dbReference type="CDD" id="cd09274">
    <property type="entry name" value="RNase_HI_RT_Ty3"/>
    <property type="match status" value="1"/>
</dbReference>
<evidence type="ECO:0000256" key="4">
    <source>
        <dbReference type="ARBA" id="ARBA00022695"/>
    </source>
</evidence>
<dbReference type="InterPro" id="IPR036397">
    <property type="entry name" value="RNaseH_sf"/>
</dbReference>
<feature type="region of interest" description="Disordered" evidence="11">
    <location>
        <begin position="1122"/>
        <end position="1192"/>
    </location>
</feature>
<dbReference type="STRING" id="67767.A0A0J7K785"/>
<keyword evidence="3" id="KW-0808">Transferase</keyword>
<dbReference type="Pfam" id="PF00078">
    <property type="entry name" value="RVT_1"/>
    <property type="match status" value="1"/>
</dbReference>
<feature type="compositionally biased region" description="Low complexity" evidence="11">
    <location>
        <begin position="55"/>
        <end position="70"/>
    </location>
</feature>
<dbReference type="GO" id="GO:0004519">
    <property type="term" value="F:endonuclease activity"/>
    <property type="evidence" value="ECO:0007669"/>
    <property type="project" value="UniProtKB-KW"/>
</dbReference>
<dbReference type="Gene3D" id="1.10.340.70">
    <property type="match status" value="1"/>
</dbReference>
<evidence type="ECO:0000256" key="8">
    <source>
        <dbReference type="ARBA" id="ARBA00022918"/>
    </source>
</evidence>
<evidence type="ECO:0000259" key="13">
    <source>
        <dbReference type="PROSITE" id="PS50994"/>
    </source>
</evidence>
<dbReference type="OrthoDB" id="7698698at2759"/>
<feature type="compositionally biased region" description="Polar residues" evidence="11">
    <location>
        <begin position="1149"/>
        <end position="1161"/>
    </location>
</feature>
<dbReference type="EMBL" id="LBMM01012201">
    <property type="protein sequence ID" value="KMQ86353.1"/>
    <property type="molecule type" value="Genomic_DNA"/>
</dbReference>
<dbReference type="SUPFAM" id="SSF53098">
    <property type="entry name" value="Ribonuclease H-like"/>
    <property type="match status" value="1"/>
</dbReference>
<feature type="compositionally biased region" description="Basic and acidic residues" evidence="11">
    <location>
        <begin position="1180"/>
        <end position="1192"/>
    </location>
</feature>
<dbReference type="InterPro" id="IPR000477">
    <property type="entry name" value="RT_dom"/>
</dbReference>
<evidence type="ECO:0000256" key="11">
    <source>
        <dbReference type="SAM" id="MobiDB-lite"/>
    </source>
</evidence>
<dbReference type="Gene3D" id="3.10.10.10">
    <property type="entry name" value="HIV Type 1 Reverse Transcriptase, subunit A, domain 1"/>
    <property type="match status" value="1"/>
</dbReference>
<dbReference type="InterPro" id="IPR001584">
    <property type="entry name" value="Integrase_cat-core"/>
</dbReference>
<dbReference type="FunFam" id="1.10.340.70:FF:000003">
    <property type="entry name" value="Protein CBG25708"/>
    <property type="match status" value="1"/>
</dbReference>
<feature type="domain" description="Integrase catalytic" evidence="13">
    <location>
        <begin position="860"/>
        <end position="1012"/>
    </location>
</feature>
<keyword evidence="7" id="KW-0378">Hydrolase</keyword>
<dbReference type="Gene3D" id="4.10.60.10">
    <property type="entry name" value="Zinc finger, CCHC-type"/>
    <property type="match status" value="1"/>
</dbReference>
<dbReference type="InterPro" id="IPR012337">
    <property type="entry name" value="RNaseH-like_sf"/>
</dbReference>
<dbReference type="FunFam" id="3.10.20.370:FF:000001">
    <property type="entry name" value="Retrovirus-related Pol polyprotein from transposon 17.6-like protein"/>
    <property type="match status" value="1"/>
</dbReference>
<gene>
    <name evidence="14" type="ORF">RF55_14672</name>
</gene>
<evidence type="ECO:0000256" key="5">
    <source>
        <dbReference type="ARBA" id="ARBA00022722"/>
    </source>
</evidence>
<feature type="compositionally biased region" description="Basic and acidic residues" evidence="11">
    <location>
        <begin position="1122"/>
        <end position="1133"/>
    </location>
</feature>
<proteinExistence type="predicted"/>
<comment type="caution">
    <text evidence="14">The sequence shown here is derived from an EMBL/GenBank/DDBJ whole genome shotgun (WGS) entry which is preliminary data.</text>
</comment>
<evidence type="ECO:0000256" key="6">
    <source>
        <dbReference type="ARBA" id="ARBA00022750"/>
    </source>
</evidence>
<dbReference type="PANTHER" id="PTHR37984">
    <property type="entry name" value="PROTEIN CBG26694"/>
    <property type="match status" value="1"/>
</dbReference>
<dbReference type="InterPro" id="IPR050951">
    <property type="entry name" value="Retrovirus_Pol_polyprotein"/>
</dbReference>
<dbReference type="FunFam" id="3.30.420.10:FF:000063">
    <property type="entry name" value="Retrovirus-related Pol polyprotein from transposon 297-like Protein"/>
    <property type="match status" value="1"/>
</dbReference>
<evidence type="ECO:0000256" key="9">
    <source>
        <dbReference type="ARBA" id="ARBA00023125"/>
    </source>
</evidence>
<accession>A0A0J7K785</accession>
<feature type="compositionally biased region" description="Polar residues" evidence="11">
    <location>
        <begin position="1"/>
        <end position="20"/>
    </location>
</feature>
<organism evidence="14 15">
    <name type="scientific">Lasius niger</name>
    <name type="common">Black garden ant</name>
    <dbReference type="NCBI Taxonomy" id="67767"/>
    <lineage>
        <taxon>Eukaryota</taxon>
        <taxon>Metazoa</taxon>
        <taxon>Ecdysozoa</taxon>
        <taxon>Arthropoda</taxon>
        <taxon>Hexapoda</taxon>
        <taxon>Insecta</taxon>
        <taxon>Pterygota</taxon>
        <taxon>Neoptera</taxon>
        <taxon>Endopterygota</taxon>
        <taxon>Hymenoptera</taxon>
        <taxon>Apocrita</taxon>
        <taxon>Aculeata</taxon>
        <taxon>Formicoidea</taxon>
        <taxon>Formicidae</taxon>
        <taxon>Formicinae</taxon>
        <taxon>Lasius</taxon>
        <taxon>Lasius</taxon>
    </lineage>
</organism>
<evidence type="ECO:0000256" key="1">
    <source>
        <dbReference type="ARBA" id="ARBA00012493"/>
    </source>
</evidence>
<sequence>MELSEQGATSLQNGATTSSPAAVEYLQAGKKSVKKSKDKHNNNFNNSKKKLAITSSSNHNNNNSTRFNSSKGNSKTVKCFRCGKGHFASQCTLSRDVRCSGCGGSGHLVKVCFKKKESANHLDEVLQLEHTDQRDKFFCTLSVNNKRIRFEVDSGSAVTIMNREQVRALFPGSTVFETNLSLVAYCKTIVKIFGYILVEVQCNQTRKKLNIYLTELKKEPLLGREWIRQLKCQSGVPDFLGCNALESINSTTRDVTTQLQSILREYEKLCAPTLAKITGIQARLTMKPNATPAFLKARSVPFKLIPLLEKELDELVQAGILTKVENSEWATPIVPVLKANGTIRVCGDYKSTINSKLLIDEHPLPTTNELFAKLAGGIRFSKIDLRQAYLQLEIHPEDSKLLTLNTHKGLYAVNRLMYGIASAPAIWQRTLEQILQDIPGVAIFLDDIVITAHSDCEHLRRLHMVLGRLHKHNVRINLEKSRFFTHEVQYCGYVLRKDGIHKEPSKMEAISQMPRPQNVSDVRAFIGMINYYSKFIRNLSSILQPLNMLLHKNTRFEWTRKQEVAFIKAKEAFMSNQVLAHFDPKLPIVLATDASPYGVGAVLSHAYPDGTERVIQYASQTLSETQRKYAQIDKEAYSIIFGIKKFYQYLYGNKFTLITDHRPLIHIFSPNKSLPVYSAMRMQHYAIFLQGFNYTIRYRKSESHANADCLSRLPLEEGTKNMDVVDAFELSLLETLPIDAKCIELHTKKDRELQKLLHALQSGSLAHSADRFNLEQSEFTLQSGTILRGHRVVIPKALRSKVLEELHTGHFGINKMKGIARSYCWWSGIDKDIQTLVENCRACNTFKNNPPKVEQHIWEPSAAPMHRVHADFAGPFLGHWFFIVVDSYSKWPEVRIVKNLAAKTIIEECREIFAMYGVPQIFVTDNGRTFTSSDFKAFLERNGVIFKYTAPYNPATNGQAERFVQTLKNALRRMDANAANVYEKLCKMLLQYRIAPHATTNRSPAELFLGRKLRTRLDLLLPSHEEDGAYMPYQNDSRSFKIGERVSCRNFVGRDKWRFGRIKDRCGKLHYLISLDDGRTWRRHVNQMRSIGQATPKQNPDFDYGSVEDSMIRTDTNVSERGLNEQEHPEELLQKVPQHPPDHPQPQQTEIAPQKSDTQQRNRGRQGTVRRSKSLVNLIRRSERIAAKEKPS</sequence>
<dbReference type="GO" id="GO:0008270">
    <property type="term" value="F:zinc ion binding"/>
    <property type="evidence" value="ECO:0007669"/>
    <property type="project" value="InterPro"/>
</dbReference>
<dbReference type="PROSITE" id="PS50878">
    <property type="entry name" value="RT_POL"/>
    <property type="match status" value="1"/>
</dbReference>
<dbReference type="Gene3D" id="2.40.70.10">
    <property type="entry name" value="Acid Proteases"/>
    <property type="match status" value="1"/>
</dbReference>
<dbReference type="GO" id="GO:0015074">
    <property type="term" value="P:DNA integration"/>
    <property type="evidence" value="ECO:0007669"/>
    <property type="project" value="InterPro"/>
</dbReference>
<dbReference type="InterPro" id="IPR001878">
    <property type="entry name" value="Znf_CCHC"/>
</dbReference>
<keyword evidence="10" id="KW-0511">Multifunctional enzyme</keyword>
<keyword evidence="7" id="KW-0255">Endonuclease</keyword>
<keyword evidence="6" id="KW-0064">Aspartyl protease</keyword>
<evidence type="ECO:0000256" key="10">
    <source>
        <dbReference type="ARBA" id="ARBA00023268"/>
    </source>
</evidence>
<name>A0A0J7K785_LASNI</name>
<feature type="compositionally biased region" description="Basic residues" evidence="11">
    <location>
        <begin position="1162"/>
        <end position="1173"/>
    </location>
</feature>
<keyword evidence="9" id="KW-0238">DNA-binding</keyword>
<dbReference type="EC" id="2.7.7.49" evidence="1"/>
<dbReference type="InterPro" id="IPR021109">
    <property type="entry name" value="Peptidase_aspartic_dom_sf"/>
</dbReference>
<dbReference type="PANTHER" id="PTHR37984:SF5">
    <property type="entry name" value="PROTEIN NYNRIN-LIKE"/>
    <property type="match status" value="1"/>
</dbReference>
<keyword evidence="2" id="KW-0645">Protease</keyword>
<dbReference type="Gene3D" id="3.30.70.270">
    <property type="match status" value="2"/>
</dbReference>
<dbReference type="Pfam" id="PF00665">
    <property type="entry name" value="rve"/>
    <property type="match status" value="1"/>
</dbReference>
<dbReference type="PROSITE" id="PS50994">
    <property type="entry name" value="INTEGRASE"/>
    <property type="match status" value="1"/>
</dbReference>
<feature type="domain" description="Reverse transcriptase" evidence="12">
    <location>
        <begin position="317"/>
        <end position="495"/>
    </location>
</feature>
<dbReference type="InterPro" id="IPR043128">
    <property type="entry name" value="Rev_trsase/Diguanyl_cyclase"/>
</dbReference>
<dbReference type="InterPro" id="IPR036875">
    <property type="entry name" value="Znf_CCHC_sf"/>
</dbReference>
<dbReference type="SUPFAM" id="SSF57756">
    <property type="entry name" value="Retrovirus zinc finger-like domains"/>
    <property type="match status" value="1"/>
</dbReference>
<dbReference type="SMART" id="SM00343">
    <property type="entry name" value="ZnF_C2HC"/>
    <property type="match status" value="2"/>
</dbReference>
<dbReference type="InterPro" id="IPR043502">
    <property type="entry name" value="DNA/RNA_pol_sf"/>
</dbReference>
<feature type="region of interest" description="Disordered" evidence="11">
    <location>
        <begin position="1"/>
        <end position="73"/>
    </location>
</feature>
<dbReference type="GO" id="GO:0004190">
    <property type="term" value="F:aspartic-type endopeptidase activity"/>
    <property type="evidence" value="ECO:0007669"/>
    <property type="project" value="UniProtKB-KW"/>
</dbReference>
<dbReference type="GO" id="GO:0042575">
    <property type="term" value="C:DNA polymerase complex"/>
    <property type="evidence" value="ECO:0007669"/>
    <property type="project" value="UniProtKB-ARBA"/>
</dbReference>
<dbReference type="GO" id="GO:0003677">
    <property type="term" value="F:DNA binding"/>
    <property type="evidence" value="ECO:0007669"/>
    <property type="project" value="UniProtKB-KW"/>
</dbReference>
<evidence type="ECO:0000313" key="15">
    <source>
        <dbReference type="Proteomes" id="UP000036403"/>
    </source>
</evidence>
<dbReference type="Pfam" id="PF17919">
    <property type="entry name" value="RT_RNaseH_2"/>
    <property type="match status" value="1"/>
</dbReference>
<dbReference type="InterPro" id="IPR041577">
    <property type="entry name" value="RT_RNaseH_2"/>
</dbReference>
<evidence type="ECO:0000256" key="2">
    <source>
        <dbReference type="ARBA" id="ARBA00022670"/>
    </source>
</evidence>
<keyword evidence="8" id="KW-0695">RNA-directed DNA polymerase</keyword>
<dbReference type="AlphaFoldDB" id="A0A0J7K785"/>
<evidence type="ECO:0000256" key="3">
    <source>
        <dbReference type="ARBA" id="ARBA00022679"/>
    </source>
</evidence>
<dbReference type="SUPFAM" id="SSF50630">
    <property type="entry name" value="Acid proteases"/>
    <property type="match status" value="1"/>
</dbReference>
<dbReference type="InterPro" id="IPR041588">
    <property type="entry name" value="Integrase_H2C2"/>
</dbReference>
<dbReference type="Gene3D" id="3.30.420.10">
    <property type="entry name" value="Ribonuclease H-like superfamily/Ribonuclease H"/>
    <property type="match status" value="1"/>
</dbReference>
<evidence type="ECO:0000259" key="12">
    <source>
        <dbReference type="PROSITE" id="PS50878"/>
    </source>
</evidence>
<dbReference type="SUPFAM" id="SSF56672">
    <property type="entry name" value="DNA/RNA polymerases"/>
    <property type="match status" value="1"/>
</dbReference>
<reference evidence="14 15" key="1">
    <citation type="submission" date="2015-04" db="EMBL/GenBank/DDBJ databases">
        <title>Lasius niger genome sequencing.</title>
        <authorList>
            <person name="Konorov E.A."/>
            <person name="Nikitin M.A."/>
            <person name="Kirill M.V."/>
            <person name="Chang P."/>
        </authorList>
    </citation>
    <scope>NUCLEOTIDE SEQUENCE [LARGE SCALE GENOMIC DNA]</scope>
    <source>
        <tissue evidence="14">Whole</tissue>
    </source>
</reference>
<keyword evidence="4" id="KW-0548">Nucleotidyltransferase</keyword>
<dbReference type="GO" id="GO:0003964">
    <property type="term" value="F:RNA-directed DNA polymerase activity"/>
    <property type="evidence" value="ECO:0007669"/>
    <property type="project" value="UniProtKB-KW"/>
</dbReference>